<proteinExistence type="predicted"/>
<evidence type="ECO:0000256" key="1">
    <source>
        <dbReference type="SAM" id="MobiDB-lite"/>
    </source>
</evidence>
<dbReference type="Gene3D" id="3.40.630.30">
    <property type="match status" value="1"/>
</dbReference>
<dbReference type="EMBL" id="JBAKIA010000030">
    <property type="protein sequence ID" value="MEJ8476856.1"/>
    <property type="molecule type" value="Genomic_DNA"/>
</dbReference>
<dbReference type="InterPro" id="IPR016181">
    <property type="entry name" value="Acyl_CoA_acyltransferase"/>
</dbReference>
<evidence type="ECO:0000313" key="2">
    <source>
        <dbReference type="EMBL" id="MEJ8476856.1"/>
    </source>
</evidence>
<keyword evidence="3" id="KW-1185">Reference proteome</keyword>
<name>A0ABU8TRQ3_9HYPH</name>
<evidence type="ECO:0008006" key="4">
    <source>
        <dbReference type="Google" id="ProtNLM"/>
    </source>
</evidence>
<sequence>MDYGAGLEVDGVLKTRKDELAPALPADTHASLPGSKPGSGKGTSRASRASKGFQIRLAQPTEADFRAGVDLARASHERTLFRDIPFSEDKARSIFERATSQPERYGLLYAVLPTKISDESEDAASAAGTAVSLSDEHNNSLLGFVSVYAGEYFLGEGTLIATVQTLNIAPHLSGSLLGGKVALRLVQAVRHWAKTRSCEHVLFHVTNGVDAPAADRFFRRCGMKTVGGNYAETI</sequence>
<evidence type="ECO:0000313" key="3">
    <source>
        <dbReference type="Proteomes" id="UP001385499"/>
    </source>
</evidence>
<organism evidence="2 3">
    <name type="scientific">Roseibium algae</name>
    <dbReference type="NCBI Taxonomy" id="3123038"/>
    <lineage>
        <taxon>Bacteria</taxon>
        <taxon>Pseudomonadati</taxon>
        <taxon>Pseudomonadota</taxon>
        <taxon>Alphaproteobacteria</taxon>
        <taxon>Hyphomicrobiales</taxon>
        <taxon>Stappiaceae</taxon>
        <taxon>Roseibium</taxon>
    </lineage>
</organism>
<dbReference type="SUPFAM" id="SSF55729">
    <property type="entry name" value="Acyl-CoA N-acyltransferases (Nat)"/>
    <property type="match status" value="1"/>
</dbReference>
<gene>
    <name evidence="2" type="ORF">V6575_22495</name>
</gene>
<dbReference type="Proteomes" id="UP001385499">
    <property type="component" value="Unassembled WGS sequence"/>
</dbReference>
<comment type="caution">
    <text evidence="2">The sequence shown here is derived from an EMBL/GenBank/DDBJ whole genome shotgun (WGS) entry which is preliminary data.</text>
</comment>
<reference evidence="2 3" key="1">
    <citation type="submission" date="2024-02" db="EMBL/GenBank/DDBJ databases">
        <title>Roseibium algae sp. nov., isolated from marine alga (Grateloupia sp.), showing potential in myo-inositol conversion.</title>
        <authorList>
            <person name="Wang Y."/>
        </authorList>
    </citation>
    <scope>NUCLEOTIDE SEQUENCE [LARGE SCALE GENOMIC DNA]</scope>
    <source>
        <strain evidence="2 3">H3510</strain>
    </source>
</reference>
<feature type="region of interest" description="Disordered" evidence="1">
    <location>
        <begin position="18"/>
        <end position="50"/>
    </location>
</feature>
<accession>A0ABU8TRQ3</accession>
<dbReference type="RefSeq" id="WP_340277669.1">
    <property type="nucleotide sequence ID" value="NZ_JBAKIA010000030.1"/>
</dbReference>
<protein>
    <recommendedName>
        <fullName evidence="4">Acetyltransferase (GNAT) family protein</fullName>
    </recommendedName>
</protein>